<organism evidence="2 3">
    <name type="scientific">Candidatus Thermoflexus japonica</name>
    <dbReference type="NCBI Taxonomy" id="2035417"/>
    <lineage>
        <taxon>Bacteria</taxon>
        <taxon>Bacillati</taxon>
        <taxon>Chloroflexota</taxon>
        <taxon>Thermoflexia</taxon>
        <taxon>Thermoflexales</taxon>
        <taxon>Thermoflexaceae</taxon>
        <taxon>Thermoflexus</taxon>
    </lineage>
</organism>
<comment type="caution">
    <text evidence="2">The sequence shown here is derived from an EMBL/GenBank/DDBJ whole genome shotgun (WGS) entry which is preliminary data.</text>
</comment>
<dbReference type="CDD" id="cd03524">
    <property type="entry name" value="RPA2_OBF_family"/>
    <property type="match status" value="1"/>
</dbReference>
<feature type="region of interest" description="Disordered" evidence="1">
    <location>
        <begin position="56"/>
        <end position="97"/>
    </location>
</feature>
<dbReference type="InterPro" id="IPR012340">
    <property type="entry name" value="NA-bd_OB-fold"/>
</dbReference>
<evidence type="ECO:0000313" key="2">
    <source>
        <dbReference type="EMBL" id="GBD09823.1"/>
    </source>
</evidence>
<dbReference type="EMBL" id="BEHY01000071">
    <property type="protein sequence ID" value="GBD09823.1"/>
    <property type="molecule type" value="Genomic_DNA"/>
</dbReference>
<evidence type="ECO:0000256" key="1">
    <source>
        <dbReference type="SAM" id="MobiDB-lite"/>
    </source>
</evidence>
<protein>
    <recommendedName>
        <fullName evidence="4">OB domain-containing protein</fullName>
    </recommendedName>
</protein>
<dbReference type="AlphaFoldDB" id="A0A2H5Y8T8"/>
<dbReference type="Gene3D" id="2.40.50.140">
    <property type="entry name" value="Nucleic acid-binding proteins"/>
    <property type="match status" value="1"/>
</dbReference>
<feature type="compositionally biased region" description="Pro residues" evidence="1">
    <location>
        <begin position="56"/>
        <end position="86"/>
    </location>
</feature>
<evidence type="ECO:0008006" key="4">
    <source>
        <dbReference type="Google" id="ProtNLM"/>
    </source>
</evidence>
<proteinExistence type="predicted"/>
<dbReference type="SUPFAM" id="SSF50249">
    <property type="entry name" value="Nucleic acid-binding proteins"/>
    <property type="match status" value="1"/>
</dbReference>
<dbReference type="Proteomes" id="UP000236642">
    <property type="component" value="Unassembled WGS sequence"/>
</dbReference>
<gene>
    <name evidence="2" type="ORF">HRbin22_02084</name>
</gene>
<evidence type="ECO:0000313" key="3">
    <source>
        <dbReference type="Proteomes" id="UP000236642"/>
    </source>
</evidence>
<name>A0A2H5Y8T8_9CHLR</name>
<accession>A0A2H5Y8T8</accession>
<sequence>MEIGLSRELQAALTATPPVGARLHAWGRLRRVRGETLLFPELSLDLRWEPPVATPTPSLLPVPTPLPSSSPTPAPSPTPRPRPTATPFPLRELSTPSPGTRLTVEGAVVDLQGFSAGWAVVLEQDGYRLRLFIPNRQMAEVPGREGIYPGATIRATGVLTRYRGELELLPQRGRDILVRKGVRPDAPLRSIGSLTPGDQGTRVRIRGEVVEAGRFSAGLRLIVRDESGALPVILWENVAAMVPERAKEKGSRVEIIGQVRIYRGELQLIPTVPWEVRSP</sequence>
<reference evidence="3" key="1">
    <citation type="submission" date="2017-09" db="EMBL/GenBank/DDBJ databases">
        <title>Metaegenomics of thermophilic ammonia-oxidizing enrichment culture.</title>
        <authorList>
            <person name="Kato S."/>
            <person name="Suzuki K."/>
        </authorList>
    </citation>
    <scope>NUCLEOTIDE SEQUENCE [LARGE SCALE GENOMIC DNA]</scope>
</reference>